<sequence length="117" mass="13044">MQADQDLTIRTNFEFLTVAEHARQLRRKPQTIYNRISQGTWPVKTVLVGGRRLVPRLEHERYIQQLLIQAGIALLVCGSEPSISVAGNENSASSENPKKRRGRPRVSAFPLPVKGGA</sequence>
<gene>
    <name evidence="2" type="ORF">THIARS_70879</name>
</gene>
<proteinExistence type="predicted"/>
<reference evidence="2 3" key="1">
    <citation type="submission" date="2016-06" db="EMBL/GenBank/DDBJ databases">
        <authorList>
            <person name="Kjaerup R.B."/>
            <person name="Dalgaard T.S."/>
            <person name="Juul-Madsen H.R."/>
        </authorList>
    </citation>
    <scope>NUCLEOTIDE SEQUENCE [LARGE SCALE GENOMIC DNA]</scope>
    <source>
        <strain evidence="2 3">DSM 16361</strain>
    </source>
</reference>
<dbReference type="EMBL" id="FLMQ01000056">
    <property type="protein sequence ID" value="SBP89259.1"/>
    <property type="molecule type" value="Genomic_DNA"/>
</dbReference>
<keyword evidence="3" id="KW-1185">Reference proteome</keyword>
<evidence type="ECO:0008006" key="4">
    <source>
        <dbReference type="Google" id="ProtNLM"/>
    </source>
</evidence>
<feature type="region of interest" description="Disordered" evidence="1">
    <location>
        <begin position="84"/>
        <end position="117"/>
    </location>
</feature>
<evidence type="ECO:0000313" key="3">
    <source>
        <dbReference type="Proteomes" id="UP000214566"/>
    </source>
</evidence>
<dbReference type="AlphaFoldDB" id="A0A238D7R3"/>
<protein>
    <recommendedName>
        <fullName evidence="4">Helix-turn-helix domain-containing protein</fullName>
    </recommendedName>
</protein>
<name>A0A238D7R3_THIDL</name>
<dbReference type="OrthoDB" id="8455293at2"/>
<accession>A0A238D7R3</accession>
<evidence type="ECO:0000256" key="1">
    <source>
        <dbReference type="SAM" id="MobiDB-lite"/>
    </source>
</evidence>
<dbReference type="RefSeq" id="WP_141202424.1">
    <property type="nucleotide sequence ID" value="NZ_LT592171.1"/>
</dbReference>
<organism evidence="2 3">
    <name type="scientific">Thiomonas delicata</name>
    <name type="common">Thiomonas cuprina</name>
    <dbReference type="NCBI Taxonomy" id="364030"/>
    <lineage>
        <taxon>Bacteria</taxon>
        <taxon>Pseudomonadati</taxon>
        <taxon>Pseudomonadota</taxon>
        <taxon>Betaproteobacteria</taxon>
        <taxon>Burkholderiales</taxon>
        <taxon>Thiomonas</taxon>
    </lineage>
</organism>
<feature type="compositionally biased region" description="Polar residues" evidence="1">
    <location>
        <begin position="84"/>
        <end position="95"/>
    </location>
</feature>
<evidence type="ECO:0000313" key="2">
    <source>
        <dbReference type="EMBL" id="SBP89259.1"/>
    </source>
</evidence>
<dbReference type="Proteomes" id="UP000214566">
    <property type="component" value="Unassembled WGS sequence"/>
</dbReference>